<keyword evidence="5" id="KW-1185">Reference proteome</keyword>
<organism evidence="4 5">
    <name type="scientific">Paenibacillus agaridevorans</name>
    <dbReference type="NCBI Taxonomy" id="171404"/>
    <lineage>
        <taxon>Bacteria</taxon>
        <taxon>Bacillati</taxon>
        <taxon>Bacillota</taxon>
        <taxon>Bacilli</taxon>
        <taxon>Bacillales</taxon>
        <taxon>Paenibacillaceae</taxon>
        <taxon>Paenibacillus</taxon>
    </lineage>
</organism>
<dbReference type="InterPro" id="IPR000683">
    <property type="entry name" value="Gfo/Idh/MocA-like_OxRdtase_N"/>
</dbReference>
<dbReference type="Pfam" id="PF22725">
    <property type="entry name" value="GFO_IDH_MocA_C3"/>
    <property type="match status" value="1"/>
</dbReference>
<reference evidence="4 5" key="1">
    <citation type="submission" date="2017-08" db="EMBL/GenBank/DDBJ databases">
        <title>Substantial Increase in Enzyme Production by Combined Drug-Resistance Mutations in Paenibacillus agaridevorans.</title>
        <authorList>
            <person name="Tanaka Y."/>
            <person name="Funane K."/>
            <person name="Hosaka T."/>
            <person name="Shiwa Y."/>
            <person name="Fujita N."/>
            <person name="Miyazaki T."/>
            <person name="Yoshikawa H."/>
            <person name="Murakami K."/>
            <person name="Kasahara K."/>
            <person name="Inaoka T."/>
            <person name="Hiraga Y."/>
            <person name="Ochi K."/>
        </authorList>
    </citation>
    <scope>NUCLEOTIDE SEQUENCE [LARGE SCALE GENOMIC DNA]</scope>
    <source>
        <strain evidence="4 5">T-3040</strain>
    </source>
</reference>
<comment type="caution">
    <text evidence="4">The sequence shown here is derived from an EMBL/GenBank/DDBJ whole genome shotgun (WGS) entry which is preliminary data.</text>
</comment>
<dbReference type="Gene3D" id="3.40.50.720">
    <property type="entry name" value="NAD(P)-binding Rossmann-like Domain"/>
    <property type="match status" value="1"/>
</dbReference>
<dbReference type="InterPro" id="IPR036291">
    <property type="entry name" value="NAD(P)-bd_dom_sf"/>
</dbReference>
<evidence type="ECO:0000256" key="1">
    <source>
        <dbReference type="ARBA" id="ARBA00023002"/>
    </source>
</evidence>
<dbReference type="InterPro" id="IPR055170">
    <property type="entry name" value="GFO_IDH_MocA-like_dom"/>
</dbReference>
<protein>
    <submittedName>
        <fullName evidence="4">Oxidoreductase</fullName>
    </submittedName>
</protein>
<dbReference type="AlphaFoldDB" id="A0A2R5F091"/>
<dbReference type="SUPFAM" id="SSF51735">
    <property type="entry name" value="NAD(P)-binding Rossmann-fold domains"/>
    <property type="match status" value="1"/>
</dbReference>
<evidence type="ECO:0000313" key="4">
    <source>
        <dbReference type="EMBL" id="GBG10758.1"/>
    </source>
</evidence>
<gene>
    <name evidence="4" type="ORF">PAT3040_05520</name>
</gene>
<keyword evidence="1" id="KW-0560">Oxidoreductase</keyword>
<dbReference type="Pfam" id="PF01408">
    <property type="entry name" value="GFO_IDH_MocA"/>
    <property type="match status" value="1"/>
</dbReference>
<dbReference type="EMBL" id="BDQX01000356">
    <property type="protein sequence ID" value="GBG10758.1"/>
    <property type="molecule type" value="Genomic_DNA"/>
</dbReference>
<dbReference type="Proteomes" id="UP000245202">
    <property type="component" value="Unassembled WGS sequence"/>
</dbReference>
<accession>A0A2R5F091</accession>
<dbReference type="PANTHER" id="PTHR43818">
    <property type="entry name" value="BCDNA.GH03377"/>
    <property type="match status" value="1"/>
</dbReference>
<sequence length="347" mass="38700">MEKLKIGVIGMGGIANYHIWGIENSPDAELFAICDVNAKALEERGEALGIPQERRYLRHEELLANKEVDAVMIGTPNNNHFAVALDAIRAAKPFALEKPIALNMREALALREELANKPVPHIVCFSYRYRSAARYARELIQSGKLGTIRHVYSQYLQGWAIPEDVPLYWRFSKELSGSGALGDLGSHILDLHRFLVGETTSVVGHGDTIVRERSLPDGSGKGEVDVDDFCHVLGRMENGISSSMEISRFAYGRGNYQRIEIYGSKGSLVYSLEAEDTLEGNFDDEEGGFRFLDIPELHKAEQMQSFFDLVRGKDDGLNATIEDGYINQRTIDAIIESFAEGRWVSAE</sequence>
<dbReference type="GO" id="GO:0016491">
    <property type="term" value="F:oxidoreductase activity"/>
    <property type="evidence" value="ECO:0007669"/>
    <property type="project" value="UniProtKB-KW"/>
</dbReference>
<name>A0A2R5F091_9BACL</name>
<dbReference type="PANTHER" id="PTHR43818:SF11">
    <property type="entry name" value="BCDNA.GH03377"/>
    <property type="match status" value="1"/>
</dbReference>
<dbReference type="Gene3D" id="3.30.360.10">
    <property type="entry name" value="Dihydrodipicolinate Reductase, domain 2"/>
    <property type="match status" value="1"/>
</dbReference>
<feature type="domain" description="Gfo/Idh/MocA-like oxidoreductase N-terminal" evidence="2">
    <location>
        <begin position="4"/>
        <end position="119"/>
    </location>
</feature>
<feature type="domain" description="GFO/IDH/MocA-like oxidoreductase" evidence="3">
    <location>
        <begin position="134"/>
        <end position="269"/>
    </location>
</feature>
<dbReference type="RefSeq" id="WP_258235189.1">
    <property type="nucleotide sequence ID" value="NZ_BDQX01000356.1"/>
</dbReference>
<dbReference type="GO" id="GO:0000166">
    <property type="term" value="F:nucleotide binding"/>
    <property type="evidence" value="ECO:0007669"/>
    <property type="project" value="InterPro"/>
</dbReference>
<dbReference type="SUPFAM" id="SSF55347">
    <property type="entry name" value="Glyceraldehyde-3-phosphate dehydrogenase-like, C-terminal domain"/>
    <property type="match status" value="1"/>
</dbReference>
<proteinExistence type="predicted"/>
<dbReference type="InterPro" id="IPR050463">
    <property type="entry name" value="Gfo/Idh/MocA_oxidrdct_glycsds"/>
</dbReference>
<evidence type="ECO:0000313" key="5">
    <source>
        <dbReference type="Proteomes" id="UP000245202"/>
    </source>
</evidence>
<evidence type="ECO:0000259" key="3">
    <source>
        <dbReference type="Pfam" id="PF22725"/>
    </source>
</evidence>
<evidence type="ECO:0000259" key="2">
    <source>
        <dbReference type="Pfam" id="PF01408"/>
    </source>
</evidence>